<reference evidence="3 4" key="1">
    <citation type="journal article" date="2018" name="PLoS Genet.">
        <title>Population sequencing reveals clonal diversity and ancestral inbreeding in the grapevine cultivar Chardonnay.</title>
        <authorList>
            <person name="Roach M.J."/>
            <person name="Johnson D.L."/>
            <person name="Bohlmann J."/>
            <person name="van Vuuren H.J."/>
            <person name="Jones S.J."/>
            <person name="Pretorius I.S."/>
            <person name="Schmidt S.A."/>
            <person name="Borneman A.R."/>
        </authorList>
    </citation>
    <scope>NUCLEOTIDE SEQUENCE [LARGE SCALE GENOMIC DNA]</scope>
    <source>
        <strain evidence="4">cv. Chardonnay</strain>
        <tissue evidence="3">Leaf</tissue>
    </source>
</reference>
<dbReference type="InterPro" id="IPR043502">
    <property type="entry name" value="DNA/RNA_pol_sf"/>
</dbReference>
<name>A0A438KJJ0_VITVI</name>
<sequence length="1694" mass="192988">MGGPDHSISSFWVYEGLRRPSAEEQLLEESSKTDCALMEEASRYGNASDPCGTREEAERYNARKRVPDFGCPMKLRLLSWNVREANDSSKRKVIKAMIRSQRVDLFCIQETKIQTMSEGVDKRSLELLEMEVGQFSISCRLRNVEDGLVWIFTGVYGLFTRKERETMWEELGASGMILGVVDELELLDLPLQEGVFSWSGGRNNQSWARLDHFLVTQSWLDLFRGVVQSRLPRPTSDHFPILLKGGGLSRGPCPFRFKNMWLKVDGFKDLFRDWWQGAGRRERAIFRLAAKLKVLKEKIKVWNRDVFGRGLSERETELKNEAKETFKKWVLLEETHWRQLSRELWLKEGDKNTRFFHRMANAHWRNNSLDRIKINGVELVEEQEVREGIVNAFQQQLLEKPGWRPDIEGLHLQHPNHSEAEALELPFTEEEIFLALMEMNGDKTLGPDVFTVAFWQSYWDFVKEEVVELFKEFYDQKSFAKSLNTTFLVLIPKKGGAKDLGDFRPINLLGGLYKLLAKVLANKLKKVLGKVVSADQNAFVRGRQILDASLIANEVLHKMGFGSRWMEWIWWCISTAKFSVLVNGVLTDFFSSSKGLRQRDPISPYLFVLGMEVLSALIRRAVDGGFISGCRLRGRGGMEMNVSHLLFADDTIIFCKARKEHLTHLGWILAWFEAAFGLRINLAKSELIPVGEVEDIEDMAVELGCRVGDFPVKYLGLPLGAHHKALSMWDGMEERMRRRLALWKRHYLSKAGELPSVKEHWPAFPFTNCPFFECPNLFWKKVIGVKYGQEGCGWRTNEARGIFGVGVWKEILKEASWCWDNIEFKVGRGLRLSRDSNDWELDLIEKLLLLLRDFRISSEEDSVLWKGGGLDIFRIWDAYNLLAAPNPLVFTKKCIWVDKVPIKVAFFAWEATWEKILTGQGPLGDRPYLVWGSVGVPKTVKEGVYGRGVLFAFRLLGVVSSSLRAGEVLPKVSFFAWEATWGKVLTLDLLMRKGWSMARKCFLCHEQEELIDHMLNHCVLASFVCSIWCVLGAALFRKRVTFKLAWVLLGVGLLCCRFCGLIVLDQHFLTSVQVLWESQLEYYICRNDWVEVSKLLDVIPSSLLSYGSLQISLDSLQSASTVGCNREFPDYGNYICSIEELDTVCIDIPAIKIFRHSANNICSIWLRMFMEQELAKKFIFLKDYWEGTVEIIPLLARSNFITSRTKIPMQDEYIESSSDLNISNIDGALHADTVQALHKLVIHHCAQYNLPNLLDIYLDHHKLALDNESLSSLQEAAVSFLHIQHGYLLGFPGGSVGESLMEGSYPSYLEGFFGCMLPRNYEVSHLLSSYGLYMRSNWVPPLKKSLEFKYDRFSFGNVDQMDHPEIKLVNRLIQQGDCHWAKWLLLSRIKGREYDASFLNARSIMSRNSVPSNNLNVLEIEEIIRIVDDIAEGGGEMAALATLMYAPVPIQNCLSSGSVNRHYSSSAQCTLENLRPTLQRFPTLWRTLVAASFGHDATSNFLSPKAKNDYLSWRDNIFFSTAHDTSLLQMLPCWFSKAIRRLIQLYVQGPLGWQSLESFPPRDVDLFVNSNDHADISAISWEAAIQKHVEEELYASSLRESGLGLEQHLHRGRALAAFNHLLGVRVQKLKLENTKGQSSASVNGQTNVQSDVQMLLSPITQSEEPLLSSVVIGLVVAVTNGNGHGGLCDVLSNM</sequence>
<dbReference type="Gene3D" id="3.60.10.10">
    <property type="entry name" value="Endonuclease/exonuclease/phosphatase"/>
    <property type="match status" value="2"/>
</dbReference>
<gene>
    <name evidence="3" type="primary">LORF2_27</name>
    <name evidence="3" type="ORF">CK203_001933</name>
</gene>
<feature type="domain" description="Reverse transcriptase" evidence="2">
    <location>
        <begin position="472"/>
        <end position="719"/>
    </location>
</feature>
<evidence type="ECO:0000256" key="1">
    <source>
        <dbReference type="SAM" id="Phobius"/>
    </source>
</evidence>
<proteinExistence type="predicted"/>
<dbReference type="SUPFAM" id="SSF56219">
    <property type="entry name" value="DNase I-like"/>
    <property type="match status" value="1"/>
</dbReference>
<comment type="caution">
    <text evidence="3">The sequence shown here is derived from an EMBL/GenBank/DDBJ whole genome shotgun (WGS) entry which is preliminary data.</text>
</comment>
<dbReference type="InterPro" id="IPR000477">
    <property type="entry name" value="RT_dom"/>
</dbReference>
<dbReference type="PROSITE" id="PS50878">
    <property type="entry name" value="RT_POL"/>
    <property type="match status" value="1"/>
</dbReference>
<dbReference type="SUPFAM" id="SSF56672">
    <property type="entry name" value="DNA/RNA polymerases"/>
    <property type="match status" value="1"/>
</dbReference>
<protein>
    <submittedName>
        <fullName evidence="3">LINE-1 retrotransposable element ORF2 protein</fullName>
    </submittedName>
</protein>
<evidence type="ECO:0000313" key="3">
    <source>
        <dbReference type="EMBL" id="RVX21376.1"/>
    </source>
</evidence>
<dbReference type="CDD" id="cd01650">
    <property type="entry name" value="RT_nLTR_like"/>
    <property type="match status" value="1"/>
</dbReference>
<evidence type="ECO:0000313" key="4">
    <source>
        <dbReference type="Proteomes" id="UP000288805"/>
    </source>
</evidence>
<evidence type="ECO:0000259" key="2">
    <source>
        <dbReference type="PROSITE" id="PS50878"/>
    </source>
</evidence>
<keyword evidence="1" id="KW-0812">Transmembrane</keyword>
<dbReference type="PANTHER" id="PTHR13650:SF0">
    <property type="entry name" value="SPATACSIN"/>
    <property type="match status" value="1"/>
</dbReference>
<keyword evidence="1" id="KW-1133">Transmembrane helix</keyword>
<dbReference type="EMBL" id="QGNW01000005">
    <property type="protein sequence ID" value="RVX21376.1"/>
    <property type="molecule type" value="Genomic_DNA"/>
</dbReference>
<feature type="transmembrane region" description="Helical" evidence="1">
    <location>
        <begin position="1014"/>
        <end position="1037"/>
    </location>
</feature>
<dbReference type="Pfam" id="PF13966">
    <property type="entry name" value="zf-RVT"/>
    <property type="match status" value="1"/>
</dbReference>
<dbReference type="Pfam" id="PF00078">
    <property type="entry name" value="RVT_1"/>
    <property type="match status" value="1"/>
</dbReference>
<dbReference type="PANTHER" id="PTHR13650">
    <property type="entry name" value="SPATACSIN"/>
    <property type="match status" value="1"/>
</dbReference>
<accession>A0A438KJJ0</accession>
<dbReference type="InterPro" id="IPR028103">
    <property type="entry name" value="Spatacsin"/>
</dbReference>
<dbReference type="InterPro" id="IPR036691">
    <property type="entry name" value="Endo/exonu/phosph_ase_sf"/>
</dbReference>
<keyword evidence="1" id="KW-0472">Membrane</keyword>
<feature type="transmembrane region" description="Helical" evidence="1">
    <location>
        <begin position="1044"/>
        <end position="1064"/>
    </location>
</feature>
<dbReference type="Proteomes" id="UP000288805">
    <property type="component" value="Unassembled WGS sequence"/>
</dbReference>
<organism evidence="3 4">
    <name type="scientific">Vitis vinifera</name>
    <name type="common">Grape</name>
    <dbReference type="NCBI Taxonomy" id="29760"/>
    <lineage>
        <taxon>Eukaryota</taxon>
        <taxon>Viridiplantae</taxon>
        <taxon>Streptophyta</taxon>
        <taxon>Embryophyta</taxon>
        <taxon>Tracheophyta</taxon>
        <taxon>Spermatophyta</taxon>
        <taxon>Magnoliopsida</taxon>
        <taxon>eudicotyledons</taxon>
        <taxon>Gunneridae</taxon>
        <taxon>Pentapetalae</taxon>
        <taxon>rosids</taxon>
        <taxon>Vitales</taxon>
        <taxon>Vitaceae</taxon>
        <taxon>Viteae</taxon>
        <taxon>Vitis</taxon>
    </lineage>
</organism>
<dbReference type="InterPro" id="IPR026960">
    <property type="entry name" value="RVT-Znf"/>
</dbReference>